<dbReference type="GO" id="GO:0046872">
    <property type="term" value="F:metal ion binding"/>
    <property type="evidence" value="ECO:0007669"/>
    <property type="project" value="UniProtKB-KW"/>
</dbReference>
<evidence type="ECO:0000256" key="1">
    <source>
        <dbReference type="ARBA" id="ARBA00005495"/>
    </source>
</evidence>
<protein>
    <recommendedName>
        <fullName evidence="4">CENP-V/GFA domain-containing protein</fullName>
    </recommendedName>
</protein>
<evidence type="ECO:0000313" key="6">
    <source>
        <dbReference type="Proteomes" id="UP000298781"/>
    </source>
</evidence>
<evidence type="ECO:0000256" key="2">
    <source>
        <dbReference type="ARBA" id="ARBA00022723"/>
    </source>
</evidence>
<evidence type="ECO:0000313" key="5">
    <source>
        <dbReference type="EMBL" id="QCI65963.1"/>
    </source>
</evidence>
<dbReference type="Gene3D" id="3.90.1590.10">
    <property type="entry name" value="glutathione-dependent formaldehyde- activating enzyme (gfa)"/>
    <property type="match status" value="1"/>
</dbReference>
<name>A0A4D7B4L7_9HYPH</name>
<comment type="similarity">
    <text evidence="1">Belongs to the Gfa family.</text>
</comment>
<evidence type="ECO:0000256" key="3">
    <source>
        <dbReference type="ARBA" id="ARBA00022833"/>
    </source>
</evidence>
<dbReference type="RefSeq" id="WP_136961409.1">
    <property type="nucleotide sequence ID" value="NZ_CP039690.1"/>
</dbReference>
<proteinExistence type="inferred from homology"/>
<evidence type="ECO:0000259" key="4">
    <source>
        <dbReference type="Pfam" id="PF04828"/>
    </source>
</evidence>
<dbReference type="InterPro" id="IPR011057">
    <property type="entry name" value="Mss4-like_sf"/>
</dbReference>
<dbReference type="PROSITE" id="PS51257">
    <property type="entry name" value="PROKAR_LIPOPROTEIN"/>
    <property type="match status" value="1"/>
</dbReference>
<dbReference type="SUPFAM" id="SSF51316">
    <property type="entry name" value="Mss4-like"/>
    <property type="match status" value="1"/>
</dbReference>
<reference evidence="5 6" key="1">
    <citation type="submission" date="2019-04" db="EMBL/GenBank/DDBJ databases">
        <title>Phreatobacter aquaticus sp. nov.</title>
        <authorList>
            <person name="Choi A."/>
        </authorList>
    </citation>
    <scope>NUCLEOTIDE SEQUENCE [LARGE SCALE GENOMIC DNA]</scope>
    <source>
        <strain evidence="5 6">KCTC 52518</strain>
    </source>
</reference>
<feature type="domain" description="CENP-V/GFA" evidence="4">
    <location>
        <begin position="9"/>
        <end position="43"/>
    </location>
</feature>
<keyword evidence="2" id="KW-0479">Metal-binding</keyword>
<sequence>MPEPLKNSLTVRCSCGRVQLEAAGAPIISLACHCDDCQAGSLAVEALPGAAPVRDAAGGTPYVLYRKDRVTCIEGATLLKSYKLKDISATNRIVATCCNAAMTMGFDDSRHWVSMYRARFETDVPPLEMRICTKFKAGDSVIPDDLPAYPGFPLKFMAKLVAAWIPMLLRR</sequence>
<dbReference type="InterPro" id="IPR006913">
    <property type="entry name" value="CENP-V/GFA"/>
</dbReference>
<dbReference type="GO" id="GO:0016846">
    <property type="term" value="F:carbon-sulfur lyase activity"/>
    <property type="evidence" value="ECO:0007669"/>
    <property type="project" value="InterPro"/>
</dbReference>
<dbReference type="Pfam" id="PF04828">
    <property type="entry name" value="GFA"/>
    <property type="match status" value="1"/>
</dbReference>
<accession>A0A4D7B4L7</accession>
<keyword evidence="3" id="KW-0862">Zinc</keyword>
<keyword evidence="6" id="KW-1185">Reference proteome</keyword>
<dbReference type="OrthoDB" id="7268727at2"/>
<gene>
    <name evidence="5" type="ORF">E8M01_18155</name>
</gene>
<dbReference type="KEGG" id="pstg:E8M01_18155"/>
<organism evidence="5 6">
    <name type="scientific">Phreatobacter stygius</name>
    <dbReference type="NCBI Taxonomy" id="1940610"/>
    <lineage>
        <taxon>Bacteria</taxon>
        <taxon>Pseudomonadati</taxon>
        <taxon>Pseudomonadota</taxon>
        <taxon>Alphaproteobacteria</taxon>
        <taxon>Hyphomicrobiales</taxon>
        <taxon>Phreatobacteraceae</taxon>
        <taxon>Phreatobacter</taxon>
    </lineage>
</organism>
<dbReference type="AlphaFoldDB" id="A0A4D7B4L7"/>
<dbReference type="Proteomes" id="UP000298781">
    <property type="component" value="Chromosome"/>
</dbReference>
<dbReference type="EMBL" id="CP039690">
    <property type="protein sequence ID" value="QCI65963.1"/>
    <property type="molecule type" value="Genomic_DNA"/>
</dbReference>